<reference evidence="1 2" key="1">
    <citation type="journal article" date="2016" name="Environ. Microbiol.">
        <title>Genomic resolution of a cold subsurface aquifer community provides metabolic insights for novel microbes adapted to high CO concentrations.</title>
        <authorList>
            <person name="Probst A.J."/>
            <person name="Castelle C.J."/>
            <person name="Singh A."/>
            <person name="Brown C.T."/>
            <person name="Anantharaman K."/>
            <person name="Sharon I."/>
            <person name="Hug L.A."/>
            <person name="Burstein D."/>
            <person name="Emerson J.B."/>
            <person name="Thomas B.C."/>
            <person name="Banfield J.F."/>
        </authorList>
    </citation>
    <scope>NUCLEOTIDE SEQUENCE [LARGE SCALE GENOMIC DNA]</scope>
    <source>
        <strain evidence="1">CG1_02_38_46</strain>
    </source>
</reference>
<dbReference type="EMBL" id="MNUO01000115">
    <property type="protein sequence ID" value="OIN96031.1"/>
    <property type="molecule type" value="Genomic_DNA"/>
</dbReference>
<organism evidence="1 2">
    <name type="scientific">Candidatus Desantisbacteria bacterium CG1_02_38_46</name>
    <dbReference type="NCBI Taxonomy" id="1817893"/>
    <lineage>
        <taxon>Bacteria</taxon>
        <taxon>Candidatus Desantisiibacteriota</taxon>
    </lineage>
</organism>
<evidence type="ECO:0000313" key="1">
    <source>
        <dbReference type="EMBL" id="OIN96031.1"/>
    </source>
</evidence>
<comment type="caution">
    <text evidence="1">The sequence shown here is derived from an EMBL/GenBank/DDBJ whole genome shotgun (WGS) entry which is preliminary data.</text>
</comment>
<dbReference type="AlphaFoldDB" id="A0A1J4S9M6"/>
<evidence type="ECO:0000313" key="2">
    <source>
        <dbReference type="Proteomes" id="UP000182278"/>
    </source>
</evidence>
<accession>A0A1J4S9M6</accession>
<gene>
    <name evidence="1" type="ORF">AUJ66_07510</name>
</gene>
<dbReference type="Proteomes" id="UP000182278">
    <property type="component" value="Unassembled WGS sequence"/>
</dbReference>
<proteinExistence type="predicted"/>
<dbReference type="STRING" id="1817893.AUJ66_07510"/>
<protein>
    <submittedName>
        <fullName evidence="1">Uncharacterized protein</fullName>
    </submittedName>
</protein>
<name>A0A1J4S9M6_9BACT</name>
<sequence>MSYQNGQLANGRWFQLTLVEQMANIGSEVIRAISWRKKGDRVYSRLAFERTLELLDLTVADPQHKSRLKEICRVREVLCDYFAGDNEYKSTDKQWEKYFYAFNWAARKNY</sequence>